<keyword evidence="2" id="KW-1185">Reference proteome</keyword>
<accession>A0ABS6JJ33</accession>
<gene>
    <name evidence="1" type="ORF">KS419_15900</name>
</gene>
<evidence type="ECO:0000313" key="2">
    <source>
        <dbReference type="Proteomes" id="UP000784880"/>
    </source>
</evidence>
<proteinExistence type="predicted"/>
<protein>
    <submittedName>
        <fullName evidence="1">SIR2 family protein</fullName>
    </submittedName>
</protein>
<comment type="caution">
    <text evidence="1">The sequence shown here is derived from an EMBL/GenBank/DDBJ whole genome shotgun (WGS) entry which is preliminary data.</text>
</comment>
<dbReference type="EMBL" id="JAHQCS010000128">
    <property type="protein sequence ID" value="MBU9713214.1"/>
    <property type="molecule type" value="Genomic_DNA"/>
</dbReference>
<evidence type="ECO:0000313" key="1">
    <source>
        <dbReference type="EMBL" id="MBU9713214.1"/>
    </source>
</evidence>
<sequence length="298" mass="35184">MPHFGMMLGNGFTIDLGEKIGINPSEPLSFFKGNSQFFHQFMKNTPAIEKELLHIANTEKNDYIAIEKFMKSPFYTKEKDYQLRRFLAFSYSALQMQLEHYNIATWKWTHWLRKNKDGIQFAISFNYDLLFENALQMANIPFFRTGSSDKKVGIPISKPHGSIDFDVLPSGLLTWHYAPARSHWNHNHVYTIPKQSWLHPRYEADIIPPHKENDQRVFQWVKEGIQAFLDYVYRLDHFVIIGLSYNEADRQEVNQYLEHLRPRTKVYVIDPKPNEQLLEKIRSLGLHLEINKETGLPW</sequence>
<reference evidence="1 2" key="1">
    <citation type="submission" date="2021-06" db="EMBL/GenBank/DDBJ databases">
        <title>Bacillus sp. RD4P76, an endophyte from a halophyte.</title>
        <authorList>
            <person name="Sun J.-Q."/>
        </authorList>
    </citation>
    <scope>NUCLEOTIDE SEQUENCE [LARGE SCALE GENOMIC DNA]</scope>
    <source>
        <strain evidence="1 2">CGMCC 1.15917</strain>
    </source>
</reference>
<organism evidence="1 2">
    <name type="scientific">Evansella tamaricis</name>
    <dbReference type="NCBI Taxonomy" id="2069301"/>
    <lineage>
        <taxon>Bacteria</taxon>
        <taxon>Bacillati</taxon>
        <taxon>Bacillota</taxon>
        <taxon>Bacilli</taxon>
        <taxon>Bacillales</taxon>
        <taxon>Bacillaceae</taxon>
        <taxon>Evansella</taxon>
    </lineage>
</organism>
<dbReference type="Proteomes" id="UP000784880">
    <property type="component" value="Unassembled WGS sequence"/>
</dbReference>
<name>A0ABS6JJ33_9BACI</name>
<dbReference type="RefSeq" id="WP_217067381.1">
    <property type="nucleotide sequence ID" value="NZ_JAHQCS010000128.1"/>
</dbReference>